<keyword evidence="2" id="KW-1185">Reference proteome</keyword>
<name>A0AAD5MAC8_PARTN</name>
<dbReference type="AlphaFoldDB" id="A0AAD5MAC8"/>
<evidence type="ECO:0000313" key="2">
    <source>
        <dbReference type="Proteomes" id="UP001196413"/>
    </source>
</evidence>
<gene>
    <name evidence="1" type="ORF">KIN20_010950</name>
</gene>
<protein>
    <submittedName>
        <fullName evidence="1">Uncharacterized protein</fullName>
    </submittedName>
</protein>
<dbReference type="Proteomes" id="UP001196413">
    <property type="component" value="Unassembled WGS sequence"/>
</dbReference>
<evidence type="ECO:0000313" key="1">
    <source>
        <dbReference type="EMBL" id="KAJ1354125.1"/>
    </source>
</evidence>
<reference evidence="1" key="1">
    <citation type="submission" date="2021-06" db="EMBL/GenBank/DDBJ databases">
        <title>Parelaphostrongylus tenuis whole genome reference sequence.</title>
        <authorList>
            <person name="Garwood T.J."/>
            <person name="Larsen P.A."/>
            <person name="Fountain-Jones N.M."/>
            <person name="Garbe J.R."/>
            <person name="Macchietto M.G."/>
            <person name="Kania S.A."/>
            <person name="Gerhold R.W."/>
            <person name="Richards J.E."/>
            <person name="Wolf T.M."/>
        </authorList>
    </citation>
    <scope>NUCLEOTIDE SEQUENCE</scope>
    <source>
        <strain evidence="1">MNPRO001-30</strain>
        <tissue evidence="1">Meninges</tissue>
    </source>
</reference>
<proteinExistence type="predicted"/>
<comment type="caution">
    <text evidence="1">The sequence shown here is derived from an EMBL/GenBank/DDBJ whole genome shotgun (WGS) entry which is preliminary data.</text>
</comment>
<organism evidence="1 2">
    <name type="scientific">Parelaphostrongylus tenuis</name>
    <name type="common">Meningeal worm</name>
    <dbReference type="NCBI Taxonomy" id="148309"/>
    <lineage>
        <taxon>Eukaryota</taxon>
        <taxon>Metazoa</taxon>
        <taxon>Ecdysozoa</taxon>
        <taxon>Nematoda</taxon>
        <taxon>Chromadorea</taxon>
        <taxon>Rhabditida</taxon>
        <taxon>Rhabditina</taxon>
        <taxon>Rhabditomorpha</taxon>
        <taxon>Strongyloidea</taxon>
        <taxon>Metastrongylidae</taxon>
        <taxon>Parelaphostrongylus</taxon>
    </lineage>
</organism>
<sequence>MEYVLKRLDNIERALERQADRSKQRSRQPKFLHLGKLPYATHVTTIQHAH</sequence>
<dbReference type="EMBL" id="JAHQIW010001973">
    <property type="protein sequence ID" value="KAJ1354125.1"/>
    <property type="molecule type" value="Genomic_DNA"/>
</dbReference>
<accession>A0AAD5MAC8</accession>